<evidence type="ECO:0000256" key="2">
    <source>
        <dbReference type="ARBA" id="ARBA00001946"/>
    </source>
</evidence>
<dbReference type="Gene3D" id="3.90.79.10">
    <property type="entry name" value="Nucleoside Triphosphate Pyrophosphohydrolase"/>
    <property type="match status" value="1"/>
</dbReference>
<keyword evidence="4" id="KW-0378">Hydrolase</keyword>
<dbReference type="InterPro" id="IPR039121">
    <property type="entry name" value="NUDT19"/>
</dbReference>
<evidence type="ECO:0000256" key="5">
    <source>
        <dbReference type="ARBA" id="ARBA00022842"/>
    </source>
</evidence>
<dbReference type="AlphaFoldDB" id="H5TSP0"/>
<sequence length="286" mass="31199">MCIEYPDEETEMPDTTAPQSTESVAPLRDAATVVLVRDGDDSIEVFLQRRVKQMAFAGGMTVFPGGGVDARDADADLAWTGPDAAWWAEQFGTTEELAQALVCAAVRETFEECGVLLASRPDGSFADPTTLRGEREKLVDKTISFAEFLRGHDLTLRTDLLRPLAHWITPKNEKRRYDTRFFLAAMPDGQIADDATSEADVARWVGAADAIDAWAAGRHFLLPPTWSQLTEVARFDSVSALLATERTIEPIEPSVSAGHGIRGLSFAGSDDYFASMSDQGVPDIKL</sequence>
<evidence type="ECO:0000256" key="1">
    <source>
        <dbReference type="ARBA" id="ARBA00001936"/>
    </source>
</evidence>
<dbReference type="EMBL" id="BAFB01000222">
    <property type="protein sequence ID" value="GAB36498.1"/>
    <property type="molecule type" value="Genomic_DNA"/>
</dbReference>
<reference evidence="9" key="1">
    <citation type="submission" date="2012-02" db="EMBL/GenBank/DDBJ databases">
        <title>Whole genome shotgun sequence of Gordonia otitidis NBRC 100426.</title>
        <authorList>
            <person name="Yoshida I."/>
            <person name="Hosoyama A."/>
            <person name="Tsuchikane K."/>
            <person name="Katsumata H."/>
            <person name="Yamazaki S."/>
            <person name="Fujita N."/>
        </authorList>
    </citation>
    <scope>NUCLEOTIDE SEQUENCE [LARGE SCALE GENOMIC DNA]</scope>
    <source>
        <strain evidence="9">NBRC 100426</strain>
    </source>
</reference>
<gene>
    <name evidence="9" type="ORF">GOOTI_222_00030</name>
</gene>
<keyword evidence="6" id="KW-0464">Manganese</keyword>
<protein>
    <recommendedName>
        <fullName evidence="8">Nudix hydrolase domain-containing protein</fullName>
    </recommendedName>
</protein>
<keyword evidence="10" id="KW-1185">Reference proteome</keyword>
<dbReference type="PROSITE" id="PS51462">
    <property type="entry name" value="NUDIX"/>
    <property type="match status" value="1"/>
</dbReference>
<comment type="cofactor">
    <cofactor evidence="2">
        <name>Mg(2+)</name>
        <dbReference type="ChEBI" id="CHEBI:18420"/>
    </cofactor>
</comment>
<evidence type="ECO:0000256" key="3">
    <source>
        <dbReference type="ARBA" id="ARBA00022723"/>
    </source>
</evidence>
<comment type="caution">
    <text evidence="9">The sequence shown here is derived from an EMBL/GenBank/DDBJ whole genome shotgun (WGS) entry which is preliminary data.</text>
</comment>
<feature type="region of interest" description="Disordered" evidence="7">
    <location>
        <begin position="1"/>
        <end position="22"/>
    </location>
</feature>
<evidence type="ECO:0000259" key="8">
    <source>
        <dbReference type="PROSITE" id="PS51462"/>
    </source>
</evidence>
<feature type="domain" description="Nudix hydrolase" evidence="8">
    <location>
        <begin position="26"/>
        <end position="235"/>
    </location>
</feature>
<dbReference type="GO" id="GO:0016818">
    <property type="term" value="F:hydrolase activity, acting on acid anhydrides, in phosphorus-containing anhydrides"/>
    <property type="evidence" value="ECO:0007669"/>
    <property type="project" value="InterPro"/>
</dbReference>
<dbReference type="PANTHER" id="PTHR12318:SF0">
    <property type="entry name" value="ACYL-COENZYME A DIPHOSPHATASE NUDT19"/>
    <property type="match status" value="1"/>
</dbReference>
<dbReference type="InterPro" id="IPR015797">
    <property type="entry name" value="NUDIX_hydrolase-like_dom_sf"/>
</dbReference>
<evidence type="ECO:0000313" key="9">
    <source>
        <dbReference type="EMBL" id="GAB36498.1"/>
    </source>
</evidence>
<dbReference type="Proteomes" id="UP000005038">
    <property type="component" value="Unassembled WGS sequence"/>
</dbReference>
<evidence type="ECO:0000313" key="10">
    <source>
        <dbReference type="Proteomes" id="UP000005038"/>
    </source>
</evidence>
<comment type="cofactor">
    <cofactor evidence="1">
        <name>Mn(2+)</name>
        <dbReference type="ChEBI" id="CHEBI:29035"/>
    </cofactor>
</comment>
<name>H5TSP0_GORO1</name>
<accession>H5TSP0</accession>
<dbReference type="CDD" id="cd18870">
    <property type="entry name" value="NUDIX_AcylCoAdiphos_Nudt19"/>
    <property type="match status" value="1"/>
</dbReference>
<dbReference type="PANTHER" id="PTHR12318">
    <property type="entry name" value="TESTOSTERONE-REGULATED PROTEIN RP2"/>
    <property type="match status" value="1"/>
</dbReference>
<keyword evidence="3" id="KW-0479">Metal-binding</keyword>
<proteinExistence type="predicted"/>
<evidence type="ECO:0000256" key="4">
    <source>
        <dbReference type="ARBA" id="ARBA00022801"/>
    </source>
</evidence>
<dbReference type="SUPFAM" id="SSF55811">
    <property type="entry name" value="Nudix"/>
    <property type="match status" value="1"/>
</dbReference>
<dbReference type="InterPro" id="IPR000086">
    <property type="entry name" value="NUDIX_hydrolase_dom"/>
</dbReference>
<feature type="compositionally biased region" description="Acidic residues" evidence="7">
    <location>
        <begin position="1"/>
        <end position="12"/>
    </location>
</feature>
<keyword evidence="5" id="KW-0460">Magnesium</keyword>
<organism evidence="9 10">
    <name type="scientific">Gordonia otitidis (strain DSM 44809 / CCUG 52243 / JCM 12355 / NBRC 100426 / IFM 10032)</name>
    <dbReference type="NCBI Taxonomy" id="1108044"/>
    <lineage>
        <taxon>Bacteria</taxon>
        <taxon>Bacillati</taxon>
        <taxon>Actinomycetota</taxon>
        <taxon>Actinomycetes</taxon>
        <taxon>Mycobacteriales</taxon>
        <taxon>Gordoniaceae</taxon>
        <taxon>Gordonia</taxon>
    </lineage>
</organism>
<dbReference type="GO" id="GO:0046872">
    <property type="term" value="F:metal ion binding"/>
    <property type="evidence" value="ECO:0007669"/>
    <property type="project" value="UniProtKB-KW"/>
</dbReference>
<dbReference type="STRING" id="1108044.GOOTI_222_00030"/>
<evidence type="ECO:0000256" key="6">
    <source>
        <dbReference type="ARBA" id="ARBA00023211"/>
    </source>
</evidence>
<evidence type="ECO:0000256" key="7">
    <source>
        <dbReference type="SAM" id="MobiDB-lite"/>
    </source>
</evidence>